<feature type="binding site" evidence="7">
    <location>
        <position position="221"/>
    </location>
    <ligand>
        <name>substrate</name>
    </ligand>
</feature>
<evidence type="ECO:0000256" key="5">
    <source>
        <dbReference type="ARBA" id="ARBA00022833"/>
    </source>
</evidence>
<feature type="binding site" evidence="7">
    <location>
        <position position="311"/>
    </location>
    <ligand>
        <name>Zn(2+)</name>
        <dbReference type="ChEBI" id="CHEBI:29105"/>
    </ligand>
</feature>
<sequence>MSVGCKMFGFVINRKCSATGARLGVLSTPHGVFETPMFMPVGTQATVKTLIPEELYEIGTGIILANSYHLYLRPGTEIIHMAGGLHRFMNYRRGILTDSGGYQVFSLAPLRRITDDGVYFNSHIDGSRHFLNPEKVISIQEDLGADIIMCFDECSPYPCKYEEAREAVSRTTKWAERCLQAHRREDQALFGIVQGNVYEDLRIESAASLVSLGFDGYAIGGLSVGEPKEDMYRIIEVMNTVLPEDKPRYLMGVGAPEDLVEGVKRGVDMFDCVLPTRLARHGTAYTSRGKLVIRNAEYRDDFRPLDEECGCYVCHNYTRAYLRHLFKAEEILALRLLTYHNIYFLIKLMENIRSAIQEDRLLVFCERFLTRYSEPSGN</sequence>
<dbReference type="eggNOG" id="COG0343">
    <property type="taxonomic scope" value="Bacteria"/>
</dbReference>
<proteinExistence type="inferred from homology"/>
<comment type="catalytic activity">
    <reaction evidence="6 7">
        <text>7-aminomethyl-7-carbaguanine + guanosine(34) in tRNA = 7-aminomethyl-7-carbaguanosine(34) in tRNA + guanine</text>
        <dbReference type="Rhea" id="RHEA:24104"/>
        <dbReference type="Rhea" id="RHEA-COMP:10341"/>
        <dbReference type="Rhea" id="RHEA-COMP:10342"/>
        <dbReference type="ChEBI" id="CHEBI:16235"/>
        <dbReference type="ChEBI" id="CHEBI:58703"/>
        <dbReference type="ChEBI" id="CHEBI:74269"/>
        <dbReference type="ChEBI" id="CHEBI:82833"/>
        <dbReference type="EC" id="2.4.2.29"/>
    </reaction>
</comment>
<accession>D7CLE4</accession>
<comment type="cofactor">
    <cofactor evidence="7">
        <name>Zn(2+)</name>
        <dbReference type="ChEBI" id="CHEBI:29105"/>
    </cofactor>
    <text evidence="7">Binds 1 zinc ion per subunit.</text>
</comment>
<feature type="region of interest" description="RNA binding" evidence="7">
    <location>
        <begin position="252"/>
        <end position="258"/>
    </location>
</feature>
<dbReference type="InterPro" id="IPR002616">
    <property type="entry name" value="tRNA_ribo_trans-like"/>
</dbReference>
<dbReference type="PANTHER" id="PTHR46499:SF1">
    <property type="entry name" value="QUEUINE TRNA-RIBOSYLTRANSFERASE"/>
    <property type="match status" value="1"/>
</dbReference>
<feature type="binding site" evidence="7">
    <location>
        <position position="314"/>
    </location>
    <ligand>
        <name>Zn(2+)</name>
        <dbReference type="ChEBI" id="CHEBI:29105"/>
    </ligand>
</feature>
<dbReference type="EMBL" id="CP002048">
    <property type="protein sequence ID" value="ADI01529.1"/>
    <property type="molecule type" value="Genomic_DNA"/>
</dbReference>
<organism evidence="9 10">
    <name type="scientific">Syntrophothermus lipocalidus (strain DSM 12680 / TGB-C1)</name>
    <dbReference type="NCBI Taxonomy" id="643648"/>
    <lineage>
        <taxon>Bacteria</taxon>
        <taxon>Bacillati</taxon>
        <taxon>Bacillota</taxon>
        <taxon>Clostridia</taxon>
        <taxon>Eubacteriales</taxon>
        <taxon>Syntrophomonadaceae</taxon>
        <taxon>Syntrophothermus</taxon>
    </lineage>
</organism>
<evidence type="ECO:0000256" key="4">
    <source>
        <dbReference type="ARBA" id="ARBA00022785"/>
    </source>
</evidence>
<keyword evidence="7" id="KW-0479">Metal-binding</keyword>
<evidence type="ECO:0000256" key="7">
    <source>
        <dbReference type="HAMAP-Rule" id="MF_00168"/>
    </source>
</evidence>
<dbReference type="HOGENOM" id="CLU_022060_0_1_9"/>
<dbReference type="SUPFAM" id="SSF51713">
    <property type="entry name" value="tRNA-guanine transglycosylase"/>
    <property type="match status" value="1"/>
</dbReference>
<feature type="binding site" evidence="7">
    <location>
        <position position="340"/>
    </location>
    <ligand>
        <name>Zn(2+)</name>
        <dbReference type="ChEBI" id="CHEBI:29105"/>
    </ligand>
</feature>
<keyword evidence="10" id="KW-1185">Reference proteome</keyword>
<protein>
    <recommendedName>
        <fullName evidence="7">Queuine tRNA-ribosyltransferase</fullName>
        <ecNumber evidence="7">2.4.2.29</ecNumber>
    </recommendedName>
    <alternativeName>
        <fullName evidence="7">Guanine insertion enzyme</fullName>
    </alternativeName>
    <alternativeName>
        <fullName evidence="7">tRNA-guanine transglycosylase</fullName>
    </alternativeName>
</protein>
<dbReference type="UniPathway" id="UPA00392"/>
<feature type="binding site" evidence="7">
    <location>
        <begin position="98"/>
        <end position="102"/>
    </location>
    <ligand>
        <name>substrate</name>
    </ligand>
</feature>
<reference evidence="9 10" key="2">
    <citation type="journal article" date="2010" name="Stand. Genomic Sci.">
        <title>Complete genome sequence of Syntrophothermus lipocalidus type strain (TGB-C1).</title>
        <authorList>
            <person name="Djao O.D."/>
            <person name="Zhang X."/>
            <person name="Lucas S."/>
            <person name="Lapidus A."/>
            <person name="Del Rio T.G."/>
            <person name="Nolan M."/>
            <person name="Tice H."/>
            <person name="Cheng J.F."/>
            <person name="Han C."/>
            <person name="Tapia R."/>
            <person name="Goodwin L."/>
            <person name="Pitluck S."/>
            <person name="Liolios K."/>
            <person name="Ivanova N."/>
            <person name="Mavromatis K."/>
            <person name="Mikhailova N."/>
            <person name="Ovchinnikova G."/>
            <person name="Pati A."/>
            <person name="Brambilla E."/>
            <person name="Chen A."/>
            <person name="Palaniappan K."/>
            <person name="Land M."/>
            <person name="Hauser L."/>
            <person name="Chang Y.J."/>
            <person name="Jeffries C.D."/>
            <person name="Rohde M."/>
            <person name="Sikorski J."/>
            <person name="Spring S."/>
            <person name="Goker M."/>
            <person name="Detter J.C."/>
            <person name="Woyke T."/>
            <person name="Bristow J."/>
            <person name="Eisen J.A."/>
            <person name="Markowitz V."/>
            <person name="Hugenholtz P."/>
            <person name="Kyrpides N.C."/>
            <person name="Klenk H.P."/>
        </authorList>
    </citation>
    <scope>NUCLEOTIDE SEQUENCE [LARGE SCALE GENOMIC DNA]</scope>
    <source>
        <strain evidence="10">DSM 12680 / TGB-C1</strain>
    </source>
</reference>
<dbReference type="GO" id="GO:0008479">
    <property type="term" value="F:tRNA-guanosine(34) queuine transglycosylase activity"/>
    <property type="evidence" value="ECO:0007669"/>
    <property type="project" value="UniProtKB-UniRule"/>
</dbReference>
<feature type="active site" description="Nucleophile" evidence="7">
    <location>
        <position position="271"/>
    </location>
</feature>
<keyword evidence="4 7" id="KW-0671">Queuosine biosynthesis</keyword>
<dbReference type="NCBIfam" id="TIGR00430">
    <property type="entry name" value="Q_tRNA_tgt"/>
    <property type="match status" value="1"/>
</dbReference>
<feature type="domain" description="tRNA-guanine(15) transglycosylase-like" evidence="8">
    <location>
        <begin position="19"/>
        <end position="373"/>
    </location>
</feature>
<dbReference type="InterPro" id="IPR050076">
    <property type="entry name" value="ArchSynthase1/Queuine_TRR"/>
</dbReference>
<feature type="binding site" evidence="7">
    <location>
        <position position="152"/>
    </location>
    <ligand>
        <name>substrate</name>
    </ligand>
</feature>
<evidence type="ECO:0000256" key="6">
    <source>
        <dbReference type="ARBA" id="ARBA00050112"/>
    </source>
</evidence>
<dbReference type="GO" id="GO:0008616">
    <property type="term" value="P:tRNA queuosine(34) biosynthetic process"/>
    <property type="evidence" value="ECO:0007669"/>
    <property type="project" value="UniProtKB-UniRule"/>
</dbReference>
<comment type="pathway">
    <text evidence="7">tRNA modification; tRNA-queuosine biosynthesis.</text>
</comment>
<dbReference type="HAMAP" id="MF_00168">
    <property type="entry name" value="Q_tRNA_Tgt"/>
    <property type="match status" value="1"/>
</dbReference>
<keyword evidence="1 7" id="KW-0328">Glycosyltransferase</keyword>
<dbReference type="FunFam" id="3.20.20.105:FF:000001">
    <property type="entry name" value="Queuine tRNA-ribosyltransferase"/>
    <property type="match status" value="1"/>
</dbReference>
<dbReference type="STRING" id="643648.Slip_0749"/>
<feature type="region of interest" description="RNA binding; important for wobble base 34 recognition" evidence="7">
    <location>
        <begin position="276"/>
        <end position="280"/>
    </location>
</feature>
<feature type="active site" description="Proton acceptor" evidence="7">
    <location>
        <position position="98"/>
    </location>
</feature>
<reference evidence="10" key="1">
    <citation type="journal article" date="2010" name="Stand. Genomic Sci.">
        <title>Complete genome sequence of Syntrophothermus lipocalidus type strain (TGB-C1T).</title>
        <authorList>
            <consortium name="US DOE Joint Genome Institute (JGI-PGF)"/>
            <person name="Djao O."/>
            <person name="Zhang X."/>
            <person name="Lucas S."/>
            <person name="Lapidus A."/>
            <person name="Glavina Del Rio T."/>
            <person name="Nolan M."/>
            <person name="Tice H."/>
            <person name="Cheng J."/>
            <person name="Han C."/>
            <person name="Tapia R."/>
            <person name="Goodwin L."/>
            <person name="Pitluck S."/>
            <person name="Liolios K."/>
            <person name="Ivanova N."/>
            <person name="Mavromatis K."/>
            <person name="Mikhailova N."/>
            <person name="Ovchinnikova G."/>
            <person name="Pati A."/>
            <person name="Brambilla E."/>
            <person name="Chen A."/>
            <person name="Palaniappan K."/>
            <person name="Land M."/>
            <person name="Hauser L."/>
            <person name="Chang Y."/>
            <person name="Jeffries C."/>
            <person name="Rohde M."/>
            <person name="Sikorski J."/>
            <person name="Spring S."/>
            <person name="Goker M."/>
            <person name="Detter J."/>
            <person name="Woyke T."/>
            <person name="Bristow J."/>
            <person name="Eisen J."/>
            <person name="Markowitz V."/>
            <person name="Hugenholtz P."/>
            <person name="Kyrpides N."/>
            <person name="Klenk H."/>
        </authorList>
    </citation>
    <scope>NUCLEOTIDE SEQUENCE [LARGE SCALE GENOMIC DNA]</scope>
    <source>
        <strain evidence="10">DSM 12680 / TGB-C1</strain>
    </source>
</reference>
<dbReference type="InterPro" id="IPR004803">
    <property type="entry name" value="TGT"/>
</dbReference>
<dbReference type="NCBIfam" id="TIGR00449">
    <property type="entry name" value="tgt_general"/>
    <property type="match status" value="1"/>
</dbReference>
<comment type="function">
    <text evidence="7">Catalyzes the base-exchange of a guanine (G) residue with the queuine precursor 7-aminomethyl-7-deazaguanine (PreQ1) at position 34 (anticodon wobble position) in tRNAs with GU(N) anticodons (tRNA-Asp, -Asn, -His and -Tyr). Catalysis occurs through a double-displacement mechanism. The nucleophile active site attacks the C1' of nucleotide 34 to detach the guanine base from the RNA, forming a covalent enzyme-RNA intermediate. The proton acceptor active site deprotonates the incoming PreQ1, allowing a nucleophilic attack on the C1' of the ribose to form the product. After dissociation, two additional enzymatic reactions on the tRNA convert PreQ1 to queuine (Q), resulting in the hypermodified nucleoside queuosine (7-(((4,5-cis-dihydroxy-2-cyclopenten-1-yl)amino)methyl)-7-deazaguanosine).</text>
</comment>
<dbReference type="Pfam" id="PF01702">
    <property type="entry name" value="TGT"/>
    <property type="match status" value="1"/>
</dbReference>
<evidence type="ECO:0000256" key="3">
    <source>
        <dbReference type="ARBA" id="ARBA00022694"/>
    </source>
</evidence>
<comment type="subunit">
    <text evidence="7">Homodimer. Within each dimer, one monomer is responsible for RNA recognition and catalysis, while the other monomer binds to the replacement base PreQ1.</text>
</comment>
<gene>
    <name evidence="7" type="primary">tgt</name>
    <name evidence="9" type="ordered locus">Slip_0749</name>
</gene>
<evidence type="ECO:0000313" key="9">
    <source>
        <dbReference type="EMBL" id="ADI01529.1"/>
    </source>
</evidence>
<comment type="similarity">
    <text evidence="7">Belongs to the queuine tRNA-ribosyltransferase family.</text>
</comment>
<dbReference type="InterPro" id="IPR036511">
    <property type="entry name" value="TGT-like_sf"/>
</dbReference>
<dbReference type="EC" id="2.4.2.29" evidence="7"/>
<dbReference type="KEGG" id="slp:Slip_0749"/>
<name>D7CLE4_SYNLT</name>
<keyword evidence="5 7" id="KW-0862">Zinc</keyword>
<evidence type="ECO:0000313" key="10">
    <source>
        <dbReference type="Proteomes" id="UP000000378"/>
    </source>
</evidence>
<evidence type="ECO:0000256" key="2">
    <source>
        <dbReference type="ARBA" id="ARBA00022679"/>
    </source>
</evidence>
<evidence type="ECO:0000259" key="8">
    <source>
        <dbReference type="Pfam" id="PF01702"/>
    </source>
</evidence>
<feature type="binding site" evidence="7">
    <location>
        <position position="309"/>
    </location>
    <ligand>
        <name>Zn(2+)</name>
        <dbReference type="ChEBI" id="CHEBI:29105"/>
    </ligand>
</feature>
<dbReference type="Proteomes" id="UP000000378">
    <property type="component" value="Chromosome"/>
</dbReference>
<keyword evidence="2 7" id="KW-0808">Transferase</keyword>
<feature type="binding site" evidence="7">
    <location>
        <position position="194"/>
    </location>
    <ligand>
        <name>substrate</name>
    </ligand>
</feature>
<evidence type="ECO:0000256" key="1">
    <source>
        <dbReference type="ARBA" id="ARBA00022676"/>
    </source>
</evidence>
<dbReference type="AlphaFoldDB" id="D7CLE4"/>
<keyword evidence="3 7" id="KW-0819">tRNA processing</keyword>
<dbReference type="GO" id="GO:0046872">
    <property type="term" value="F:metal ion binding"/>
    <property type="evidence" value="ECO:0007669"/>
    <property type="project" value="UniProtKB-KW"/>
</dbReference>
<dbReference type="GO" id="GO:0005829">
    <property type="term" value="C:cytosol"/>
    <property type="evidence" value="ECO:0007669"/>
    <property type="project" value="TreeGrafter"/>
</dbReference>
<dbReference type="Gene3D" id="3.20.20.105">
    <property type="entry name" value="Queuine tRNA-ribosyltransferase-like"/>
    <property type="match status" value="1"/>
</dbReference>
<dbReference type="PANTHER" id="PTHR46499">
    <property type="entry name" value="QUEUINE TRNA-RIBOSYLTRANSFERASE"/>
    <property type="match status" value="1"/>
</dbReference>